<feature type="transmembrane region" description="Helical" evidence="9">
    <location>
        <begin position="126"/>
        <end position="151"/>
    </location>
</feature>
<feature type="transmembrane region" description="Helical" evidence="9">
    <location>
        <begin position="46"/>
        <end position="73"/>
    </location>
</feature>
<dbReference type="RefSeq" id="WP_236996918.1">
    <property type="nucleotide sequence ID" value="NZ_JAKKOR010000003.1"/>
</dbReference>
<evidence type="ECO:0000256" key="6">
    <source>
        <dbReference type="ARBA" id="ARBA00022692"/>
    </source>
</evidence>
<reference evidence="12 13" key="1">
    <citation type="submission" date="2022-01" db="EMBL/GenBank/DDBJ databases">
        <authorList>
            <person name="Huang Y."/>
        </authorList>
    </citation>
    <scope>NUCLEOTIDE SEQUENCE [LARGE SCALE GENOMIC DNA]</scope>
    <source>
        <strain evidence="12 13">HY366</strain>
    </source>
</reference>
<keyword evidence="3 9" id="KW-0813">Transport</keyword>
<dbReference type="CDD" id="cd06261">
    <property type="entry name" value="TM_PBP2"/>
    <property type="match status" value="1"/>
</dbReference>
<keyword evidence="6 9" id="KW-0812">Transmembrane</keyword>
<sequence>MRLPRFLYVPAFVGFALLLLPIVGLVSRVRWDTLGEDLFSSASMTALGLSLSTAACATAVCVVVGLPMALLLGRAGRRTAAVLRTLVLIPLVLPPMVGGLALLSLLGRSGLIGERIFTWSGYSLPYTTTAVVIAQAFVALPFFVITVEGTLRTSGVSHEQIASTLGAGRWRVLTRVTLPLVMPGIVAGTVLAFARALGEFGATALFAGNAPGVTRTMPLAIYTAFNGVGVTQDSAVALSLLLLVSAAVVVCGLRSWREDAVR</sequence>
<dbReference type="Gene3D" id="1.10.3720.10">
    <property type="entry name" value="MetI-like"/>
    <property type="match status" value="1"/>
</dbReference>
<evidence type="ECO:0000259" key="11">
    <source>
        <dbReference type="PROSITE" id="PS50928"/>
    </source>
</evidence>
<evidence type="ECO:0000313" key="12">
    <source>
        <dbReference type="EMBL" id="MCF8587682.1"/>
    </source>
</evidence>
<comment type="function">
    <text evidence="10">Part of the binding-protein-dependent transport system for molybdenum; probably responsible for the translocation of the substrate across the membrane.</text>
</comment>
<dbReference type="PANTHER" id="PTHR30183:SF3">
    <property type="entry name" value="MOLYBDENUM TRANSPORT SYSTEM PERMEASE PROTEIN MODB"/>
    <property type="match status" value="1"/>
</dbReference>
<evidence type="ECO:0000256" key="5">
    <source>
        <dbReference type="ARBA" id="ARBA00022505"/>
    </source>
</evidence>
<keyword evidence="5 10" id="KW-0500">Molybdenum</keyword>
<accession>A0ABS9IQ83</accession>
<dbReference type="NCBIfam" id="TIGR02141">
    <property type="entry name" value="modB_ABC"/>
    <property type="match status" value="1"/>
</dbReference>
<dbReference type="InterPro" id="IPR000515">
    <property type="entry name" value="MetI-like"/>
</dbReference>
<evidence type="ECO:0000256" key="10">
    <source>
        <dbReference type="RuleBase" id="RU365097"/>
    </source>
</evidence>
<keyword evidence="8 9" id="KW-0472">Membrane</keyword>
<keyword evidence="7 9" id="KW-1133">Transmembrane helix</keyword>
<keyword evidence="4 10" id="KW-1003">Cell membrane</keyword>
<feature type="transmembrane region" description="Helical" evidence="9">
    <location>
        <begin position="235"/>
        <end position="256"/>
    </location>
</feature>
<feature type="transmembrane region" description="Helical" evidence="9">
    <location>
        <begin position="85"/>
        <end position="106"/>
    </location>
</feature>
<dbReference type="PROSITE" id="PS50928">
    <property type="entry name" value="ABC_TM1"/>
    <property type="match status" value="1"/>
</dbReference>
<proteinExistence type="inferred from homology"/>
<comment type="subcellular location">
    <subcellularLocation>
        <location evidence="1 9">Cell membrane</location>
        <topology evidence="1 9">Multi-pass membrane protein</topology>
    </subcellularLocation>
</comment>
<evidence type="ECO:0000313" key="13">
    <source>
        <dbReference type="Proteomes" id="UP001200110"/>
    </source>
</evidence>
<dbReference type="SUPFAM" id="SSF161098">
    <property type="entry name" value="MetI-like"/>
    <property type="match status" value="1"/>
</dbReference>
<comment type="caution">
    <text evidence="12">The sequence shown here is derived from an EMBL/GenBank/DDBJ whole genome shotgun (WGS) entry which is preliminary data.</text>
</comment>
<dbReference type="Pfam" id="PF00528">
    <property type="entry name" value="BPD_transp_1"/>
    <property type="match status" value="1"/>
</dbReference>
<feature type="transmembrane region" description="Helical" evidence="9">
    <location>
        <begin position="172"/>
        <end position="194"/>
    </location>
</feature>
<name>A0ABS9IQ83_9ACTN</name>
<evidence type="ECO:0000256" key="8">
    <source>
        <dbReference type="ARBA" id="ARBA00023136"/>
    </source>
</evidence>
<dbReference type="Proteomes" id="UP001200110">
    <property type="component" value="Unassembled WGS sequence"/>
</dbReference>
<evidence type="ECO:0000256" key="3">
    <source>
        <dbReference type="ARBA" id="ARBA00022448"/>
    </source>
</evidence>
<protein>
    <recommendedName>
        <fullName evidence="10">Molybdenum transport system permease</fullName>
    </recommendedName>
</protein>
<evidence type="ECO:0000256" key="2">
    <source>
        <dbReference type="ARBA" id="ARBA00007069"/>
    </source>
</evidence>
<dbReference type="EMBL" id="JAKKOR010000003">
    <property type="protein sequence ID" value="MCF8587682.1"/>
    <property type="molecule type" value="Genomic_DNA"/>
</dbReference>
<organism evidence="12 13">
    <name type="scientific">Gordonia liuliyuniae</name>
    <dbReference type="NCBI Taxonomy" id="2911517"/>
    <lineage>
        <taxon>Bacteria</taxon>
        <taxon>Bacillati</taxon>
        <taxon>Actinomycetota</taxon>
        <taxon>Actinomycetes</taxon>
        <taxon>Mycobacteriales</taxon>
        <taxon>Gordoniaceae</taxon>
        <taxon>Gordonia</taxon>
    </lineage>
</organism>
<keyword evidence="13" id="KW-1185">Reference proteome</keyword>
<feature type="domain" description="ABC transmembrane type-1" evidence="11">
    <location>
        <begin position="47"/>
        <end position="253"/>
    </location>
</feature>
<feature type="transmembrane region" description="Helical" evidence="9">
    <location>
        <begin position="7"/>
        <end position="26"/>
    </location>
</feature>
<evidence type="ECO:0000256" key="4">
    <source>
        <dbReference type="ARBA" id="ARBA00022475"/>
    </source>
</evidence>
<evidence type="ECO:0000256" key="7">
    <source>
        <dbReference type="ARBA" id="ARBA00022989"/>
    </source>
</evidence>
<evidence type="ECO:0000256" key="9">
    <source>
        <dbReference type="RuleBase" id="RU363032"/>
    </source>
</evidence>
<dbReference type="PANTHER" id="PTHR30183">
    <property type="entry name" value="MOLYBDENUM TRANSPORT SYSTEM PERMEASE PROTEIN MODB"/>
    <property type="match status" value="1"/>
</dbReference>
<comment type="similarity">
    <text evidence="2 10">Belongs to the binding-protein-dependent transport system permease family. CysTW subfamily.</text>
</comment>
<dbReference type="InterPro" id="IPR011867">
    <property type="entry name" value="ModB_ABC"/>
</dbReference>
<evidence type="ECO:0000256" key="1">
    <source>
        <dbReference type="ARBA" id="ARBA00004651"/>
    </source>
</evidence>
<dbReference type="InterPro" id="IPR035906">
    <property type="entry name" value="MetI-like_sf"/>
</dbReference>
<gene>
    <name evidence="12" type="primary">modB</name>
    <name evidence="12" type="ORF">L5G33_04265</name>
</gene>